<name>A0A811V5V5_CERCA</name>
<organism evidence="1 2">
    <name type="scientific">Ceratitis capitata</name>
    <name type="common">Mediterranean fruit fly</name>
    <name type="synonym">Tephritis capitata</name>
    <dbReference type="NCBI Taxonomy" id="7213"/>
    <lineage>
        <taxon>Eukaryota</taxon>
        <taxon>Metazoa</taxon>
        <taxon>Ecdysozoa</taxon>
        <taxon>Arthropoda</taxon>
        <taxon>Hexapoda</taxon>
        <taxon>Insecta</taxon>
        <taxon>Pterygota</taxon>
        <taxon>Neoptera</taxon>
        <taxon>Endopterygota</taxon>
        <taxon>Diptera</taxon>
        <taxon>Brachycera</taxon>
        <taxon>Muscomorpha</taxon>
        <taxon>Tephritoidea</taxon>
        <taxon>Tephritidae</taxon>
        <taxon>Ceratitis</taxon>
        <taxon>Ceratitis</taxon>
    </lineage>
</organism>
<dbReference type="InterPro" id="IPR003475">
    <property type="entry name" value="Insect_Unk"/>
</dbReference>
<sequence length="92" mass="10552">MLLYLLTVEACNRDADREICVAINKRCRETEAVRPTINPEDVLIPFNKECSERVGADWRDVVRCDLVRAICELTIVRCQKVTCRNVQAVIES</sequence>
<evidence type="ECO:0000313" key="1">
    <source>
        <dbReference type="EMBL" id="CAD7006370.1"/>
    </source>
</evidence>
<dbReference type="OrthoDB" id="7981046at2759"/>
<evidence type="ECO:0000313" key="2">
    <source>
        <dbReference type="Proteomes" id="UP000606786"/>
    </source>
</evidence>
<protein>
    <submittedName>
        <fullName evidence="1">(Mediterranean fruit fly) hypothetical protein</fullName>
    </submittedName>
</protein>
<dbReference type="Pfam" id="PF02448">
    <property type="entry name" value="L71"/>
    <property type="match status" value="1"/>
</dbReference>
<proteinExistence type="predicted"/>
<comment type="caution">
    <text evidence="1">The sequence shown here is derived from an EMBL/GenBank/DDBJ whole genome shotgun (WGS) entry which is preliminary data.</text>
</comment>
<keyword evidence="2" id="KW-1185">Reference proteome</keyword>
<reference evidence="1" key="1">
    <citation type="submission" date="2020-11" db="EMBL/GenBank/DDBJ databases">
        <authorList>
            <person name="Whitehead M."/>
        </authorList>
    </citation>
    <scope>NUCLEOTIDE SEQUENCE</scope>
    <source>
        <strain evidence="1">EGII</strain>
    </source>
</reference>
<gene>
    <name evidence="1" type="ORF">CCAP1982_LOCUS14692</name>
</gene>
<accession>A0A811V5V5</accession>
<dbReference type="AlphaFoldDB" id="A0A811V5V5"/>
<dbReference type="Proteomes" id="UP000606786">
    <property type="component" value="Unassembled WGS sequence"/>
</dbReference>
<dbReference type="EMBL" id="CAJHJT010000034">
    <property type="protein sequence ID" value="CAD7006370.1"/>
    <property type="molecule type" value="Genomic_DNA"/>
</dbReference>